<name>A0A9E7ZYF8_9HYPH</name>
<dbReference type="GO" id="GO:0052621">
    <property type="term" value="F:diguanylate cyclase activity"/>
    <property type="evidence" value="ECO:0007669"/>
    <property type="project" value="UniProtKB-EC"/>
</dbReference>
<dbReference type="PANTHER" id="PTHR45138:SF24">
    <property type="entry name" value="DIGUANYLATE CYCLASE DGCC-RELATED"/>
    <property type="match status" value="1"/>
</dbReference>
<accession>A0A9E7ZYF8</accession>
<protein>
    <recommendedName>
        <fullName evidence="1">diguanylate cyclase</fullName>
        <ecNumber evidence="1">2.7.7.65</ecNumber>
    </recommendedName>
</protein>
<dbReference type="PROSITE" id="PS50887">
    <property type="entry name" value="GGDEF"/>
    <property type="match status" value="1"/>
</dbReference>
<dbReference type="InterPro" id="IPR000014">
    <property type="entry name" value="PAS"/>
</dbReference>
<proteinExistence type="predicted"/>
<gene>
    <name evidence="3" type="ORF">NWE54_12865</name>
</gene>
<dbReference type="AlphaFoldDB" id="A0A9E7ZYF8"/>
<dbReference type="Pfam" id="PF13188">
    <property type="entry name" value="PAS_8"/>
    <property type="match status" value="1"/>
</dbReference>
<dbReference type="CDD" id="cd01949">
    <property type="entry name" value="GGDEF"/>
    <property type="match status" value="1"/>
</dbReference>
<dbReference type="InterPro" id="IPR043128">
    <property type="entry name" value="Rev_trsase/Diguanyl_cyclase"/>
</dbReference>
<dbReference type="Pfam" id="PF00990">
    <property type="entry name" value="GGDEF"/>
    <property type="match status" value="1"/>
</dbReference>
<dbReference type="NCBIfam" id="TIGR00254">
    <property type="entry name" value="GGDEF"/>
    <property type="match status" value="1"/>
</dbReference>
<dbReference type="GO" id="GO:0005886">
    <property type="term" value="C:plasma membrane"/>
    <property type="evidence" value="ECO:0007669"/>
    <property type="project" value="TreeGrafter"/>
</dbReference>
<dbReference type="GO" id="GO:1902201">
    <property type="term" value="P:negative regulation of bacterial-type flagellum-dependent cell motility"/>
    <property type="evidence" value="ECO:0007669"/>
    <property type="project" value="TreeGrafter"/>
</dbReference>
<dbReference type="InterPro" id="IPR050469">
    <property type="entry name" value="Diguanylate_Cyclase"/>
</dbReference>
<dbReference type="EC" id="2.7.7.65" evidence="1"/>
<dbReference type="InterPro" id="IPR029787">
    <property type="entry name" value="Nucleotide_cyclase"/>
</dbReference>
<dbReference type="Gene3D" id="3.30.70.270">
    <property type="match status" value="1"/>
</dbReference>
<organism evidence="3">
    <name type="scientific">Bosea sp. NBC_00436</name>
    <dbReference type="NCBI Taxonomy" id="2969620"/>
    <lineage>
        <taxon>Bacteria</taxon>
        <taxon>Pseudomonadati</taxon>
        <taxon>Pseudomonadota</taxon>
        <taxon>Alphaproteobacteria</taxon>
        <taxon>Hyphomicrobiales</taxon>
        <taxon>Boseaceae</taxon>
        <taxon>Bosea</taxon>
    </lineage>
</organism>
<dbReference type="SUPFAM" id="SSF55073">
    <property type="entry name" value="Nucleotide cyclase"/>
    <property type="match status" value="1"/>
</dbReference>
<dbReference type="FunFam" id="3.30.70.270:FF:000001">
    <property type="entry name" value="Diguanylate cyclase domain protein"/>
    <property type="match status" value="1"/>
</dbReference>
<dbReference type="InterPro" id="IPR000160">
    <property type="entry name" value="GGDEF_dom"/>
</dbReference>
<dbReference type="GO" id="GO:0043709">
    <property type="term" value="P:cell adhesion involved in single-species biofilm formation"/>
    <property type="evidence" value="ECO:0007669"/>
    <property type="project" value="TreeGrafter"/>
</dbReference>
<dbReference type="InterPro" id="IPR035965">
    <property type="entry name" value="PAS-like_dom_sf"/>
</dbReference>
<evidence type="ECO:0000256" key="1">
    <source>
        <dbReference type="ARBA" id="ARBA00012528"/>
    </source>
</evidence>
<reference evidence="3" key="1">
    <citation type="submission" date="2022-08" db="EMBL/GenBank/DDBJ databases">
        <title>Complete Genome Sequences of 2 Bosea sp. soil isolates.</title>
        <authorList>
            <person name="Alvarez Arevalo M."/>
            <person name="Sterndorff E.B."/>
            <person name="Faurdal D."/>
            <person name="Joergensen T.S."/>
            <person name="Weber T."/>
        </authorList>
    </citation>
    <scope>NUCLEOTIDE SEQUENCE</scope>
    <source>
        <strain evidence="3">NBC_00436</strain>
    </source>
</reference>
<feature type="domain" description="GGDEF" evidence="2">
    <location>
        <begin position="346"/>
        <end position="480"/>
    </location>
</feature>
<dbReference type="PANTHER" id="PTHR45138">
    <property type="entry name" value="REGULATORY COMPONENTS OF SENSORY TRANSDUCTION SYSTEM"/>
    <property type="match status" value="1"/>
</dbReference>
<dbReference type="Gene3D" id="3.30.450.20">
    <property type="entry name" value="PAS domain"/>
    <property type="match status" value="1"/>
</dbReference>
<evidence type="ECO:0000313" key="3">
    <source>
        <dbReference type="EMBL" id="UZF89612.1"/>
    </source>
</evidence>
<dbReference type="EMBL" id="CP102774">
    <property type="protein sequence ID" value="UZF89612.1"/>
    <property type="molecule type" value="Genomic_DNA"/>
</dbReference>
<evidence type="ECO:0000259" key="2">
    <source>
        <dbReference type="PROSITE" id="PS50887"/>
    </source>
</evidence>
<dbReference type="SUPFAM" id="SSF55785">
    <property type="entry name" value="PYP-like sensor domain (PAS domain)"/>
    <property type="match status" value="1"/>
</dbReference>
<dbReference type="SMART" id="SM00267">
    <property type="entry name" value="GGDEF"/>
    <property type="match status" value="1"/>
</dbReference>
<sequence length="487" mass="53720">MYYEVHSENIAARAHAPEIARVLHRFALHRSEGEAVAYEALAAALLPEFGDDLMILEPTGDGDYRWLHFGREIVRYSGATRLGQRLSSMRERVARFTIDSFDQALAEDRPLYTVHRSTQAVRVALWERLVLPTVTRDGRRFIIAFSRPLQFREDLLNAVLESSPSGIVALRFIRDAAGRIEQAVVVTANRRAAELSGRPEIDLLDTDGRETLPFLSDTSIWRRCLYAIDLQRPDTLEASFTFDGVTTWLRVAIAPLGDGLLLTLTDITDLTVANQTLQMRAATLALEIGRERATRRALSEEIGLREERETELRRLAETDPLTALLNRRSFTDKANAAIAASETDGSALALIIVDLDHFKQVNDTYGHPAGDAVIRAFADLLLGQFRNAHNLVGRFGGEEFGILLQGCDLSSAAAYARQIQDALLMRSMPVSETLALKVTASLGIAARHPGEALASLTARADQALYRAKNEGRNRLGLADPAPVAEAA</sequence>